<dbReference type="InterPro" id="IPR050357">
    <property type="entry name" value="Arrestin_domain-protein"/>
</dbReference>
<feature type="compositionally biased region" description="Polar residues" evidence="1">
    <location>
        <begin position="248"/>
        <end position="259"/>
    </location>
</feature>
<dbReference type="Pfam" id="PF02752">
    <property type="entry name" value="Arrestin_C"/>
    <property type="match status" value="1"/>
</dbReference>
<dbReference type="OMA" id="ERHWDQQ"/>
<dbReference type="AlphaFoldDB" id="A0A0D2MUX6"/>
<feature type="compositionally biased region" description="Basic and acidic residues" evidence="1">
    <location>
        <begin position="376"/>
        <end position="392"/>
    </location>
</feature>
<organism evidence="3 4">
    <name type="scientific">Hypholoma sublateritium (strain FD-334 SS-4)</name>
    <dbReference type="NCBI Taxonomy" id="945553"/>
    <lineage>
        <taxon>Eukaryota</taxon>
        <taxon>Fungi</taxon>
        <taxon>Dikarya</taxon>
        <taxon>Basidiomycota</taxon>
        <taxon>Agaricomycotina</taxon>
        <taxon>Agaricomycetes</taxon>
        <taxon>Agaricomycetidae</taxon>
        <taxon>Agaricales</taxon>
        <taxon>Agaricineae</taxon>
        <taxon>Strophariaceae</taxon>
        <taxon>Hypholoma</taxon>
    </lineage>
</organism>
<dbReference type="STRING" id="945553.A0A0D2MUX6"/>
<dbReference type="GO" id="GO:0005886">
    <property type="term" value="C:plasma membrane"/>
    <property type="evidence" value="ECO:0007669"/>
    <property type="project" value="TreeGrafter"/>
</dbReference>
<evidence type="ECO:0000256" key="1">
    <source>
        <dbReference type="SAM" id="MobiDB-lite"/>
    </source>
</evidence>
<feature type="region of interest" description="Disordered" evidence="1">
    <location>
        <begin position="764"/>
        <end position="792"/>
    </location>
</feature>
<dbReference type="GO" id="GO:0031625">
    <property type="term" value="F:ubiquitin protein ligase binding"/>
    <property type="evidence" value="ECO:0007669"/>
    <property type="project" value="TreeGrafter"/>
</dbReference>
<dbReference type="PANTHER" id="PTHR11188">
    <property type="entry name" value="ARRESTIN DOMAIN CONTAINING PROTEIN"/>
    <property type="match status" value="1"/>
</dbReference>
<dbReference type="GO" id="GO:0005829">
    <property type="term" value="C:cytosol"/>
    <property type="evidence" value="ECO:0007669"/>
    <property type="project" value="TreeGrafter"/>
</dbReference>
<protein>
    <recommendedName>
        <fullName evidence="2">Arrestin C-terminal-like domain-containing protein</fullName>
    </recommendedName>
</protein>
<evidence type="ECO:0000313" key="4">
    <source>
        <dbReference type="Proteomes" id="UP000054270"/>
    </source>
</evidence>
<dbReference type="Pfam" id="PF00339">
    <property type="entry name" value="Arrestin_N"/>
    <property type="match status" value="1"/>
</dbReference>
<dbReference type="EMBL" id="KN817523">
    <property type="protein sequence ID" value="KJA27793.1"/>
    <property type="molecule type" value="Genomic_DNA"/>
</dbReference>
<sequence length="850" mass="93958">MGHSHRGQKKHNALNIRLTESAVFLPVDTFAPSRRHTRQSECRTSTLRGLLVLDLVKSTRISSIDIELTAMTSTAWPEGIGARRIDVTEDHQVFHASTVFFSGSKVPQRRALSIGPGIYSRFGDYPEDDEDADEIEGGPRAGAPSPAPIQREATTSSRSTADSFSSFSYPEPRRENRRFSVDATHIRSRLPYETRQISRGLSPRELEELAPIPPYSAFPDDSPAPVSATALSPTHADPAQSLEEFRNSLHSNLRNSQPHPTTDSSPTGSASSLLSAPTADTLISRQASTSTSHYDAEPALRIAPAPSPRRRSFSSTRARAERRVSQSTSTLPPIQARDAAPPPVSPAALEKEKEKESRGRKRFSLTNIFKHAKAGVSRERMHDRERSVDAERPSVVGRVSPESPLEEMEEEAEQRPGRSKSRGRGVIGRILKENLIDGGKENEDWTEFKPGTYSYPISFSIPSNAPPTMRCEYGSVVWQLKANVHRPGAFKTKLTATRDVNIIVCPTEEDTEDTENIIVERQWEQQLQYLIAVSGRSFYIGGTMPVMFTLMPLTKMKVYRLSIYIEERVDYYTNMRRIARSDLPTRVCLLSVKGGKGGEPILPLDSDAPDALRSSPLFPVFDPAATEGELSEIASNLMGPGPWTFHQNLALPKSCDELRFTNKNRRSNIEVTHLLKVVMRVQRGDDEHVDPKTGKRKLFDIVVQTPVVILSVCCSLCRCNPEWMALPRYAEALEDATLIVPSCPCQDERARILNGQTGGSFLERMTSRRSSDSSSASAAETMDVHPHSPMSMRRSTYTDAILQSSSLFERLVSGQESVSGEMPPAYDPAACVPVVTPVLAPSRPTGVPAM</sequence>
<feature type="domain" description="Arrestin C-terminal-like" evidence="2">
    <location>
        <begin position="523"/>
        <end position="714"/>
    </location>
</feature>
<feature type="compositionally biased region" description="Basic and acidic residues" evidence="1">
    <location>
        <begin position="171"/>
        <end position="180"/>
    </location>
</feature>
<feature type="region of interest" description="Disordered" evidence="1">
    <location>
        <begin position="122"/>
        <end position="182"/>
    </location>
</feature>
<reference evidence="4" key="1">
    <citation type="submission" date="2014-04" db="EMBL/GenBank/DDBJ databases">
        <title>Evolutionary Origins and Diversification of the Mycorrhizal Mutualists.</title>
        <authorList>
            <consortium name="DOE Joint Genome Institute"/>
            <consortium name="Mycorrhizal Genomics Consortium"/>
            <person name="Kohler A."/>
            <person name="Kuo A."/>
            <person name="Nagy L.G."/>
            <person name="Floudas D."/>
            <person name="Copeland A."/>
            <person name="Barry K.W."/>
            <person name="Cichocki N."/>
            <person name="Veneault-Fourrey C."/>
            <person name="LaButti K."/>
            <person name="Lindquist E.A."/>
            <person name="Lipzen A."/>
            <person name="Lundell T."/>
            <person name="Morin E."/>
            <person name="Murat C."/>
            <person name="Riley R."/>
            <person name="Ohm R."/>
            <person name="Sun H."/>
            <person name="Tunlid A."/>
            <person name="Henrissat B."/>
            <person name="Grigoriev I.V."/>
            <person name="Hibbett D.S."/>
            <person name="Martin F."/>
        </authorList>
    </citation>
    <scope>NUCLEOTIDE SEQUENCE [LARGE SCALE GENOMIC DNA]</scope>
    <source>
        <strain evidence="4">FD-334 SS-4</strain>
    </source>
</reference>
<keyword evidence="4" id="KW-1185">Reference proteome</keyword>
<dbReference type="GO" id="GO:0070086">
    <property type="term" value="P:ubiquitin-dependent endocytosis"/>
    <property type="evidence" value="ECO:0007669"/>
    <property type="project" value="TreeGrafter"/>
</dbReference>
<feature type="compositionally biased region" description="Polar residues" evidence="1">
    <location>
        <begin position="283"/>
        <end position="293"/>
    </location>
</feature>
<dbReference type="SUPFAM" id="SSF81296">
    <property type="entry name" value="E set domains"/>
    <property type="match status" value="1"/>
</dbReference>
<dbReference type="SMART" id="SM01017">
    <property type="entry name" value="Arrestin_C"/>
    <property type="match status" value="1"/>
</dbReference>
<feature type="compositionally biased region" description="Acidic residues" evidence="1">
    <location>
        <begin position="125"/>
        <end position="136"/>
    </location>
</feature>
<dbReference type="PANTHER" id="PTHR11188:SF17">
    <property type="entry name" value="FI21816P1"/>
    <property type="match status" value="1"/>
</dbReference>
<dbReference type="Gene3D" id="2.60.40.640">
    <property type="match status" value="1"/>
</dbReference>
<dbReference type="GO" id="GO:0030674">
    <property type="term" value="F:protein-macromolecule adaptor activity"/>
    <property type="evidence" value="ECO:0007669"/>
    <property type="project" value="TreeGrafter"/>
</dbReference>
<gene>
    <name evidence="3" type="ORF">HYPSUDRAFT_130785</name>
</gene>
<feature type="compositionally biased region" description="Low complexity" evidence="1">
    <location>
        <begin position="260"/>
        <end position="282"/>
    </location>
</feature>
<dbReference type="InterPro" id="IPR014752">
    <property type="entry name" value="Arrestin-like_C"/>
</dbReference>
<feature type="compositionally biased region" description="Low complexity" evidence="1">
    <location>
        <begin position="153"/>
        <end position="168"/>
    </location>
</feature>
<evidence type="ECO:0000313" key="3">
    <source>
        <dbReference type="EMBL" id="KJA27793.1"/>
    </source>
</evidence>
<dbReference type="InterPro" id="IPR011021">
    <property type="entry name" value="Arrestin-like_N"/>
</dbReference>
<evidence type="ECO:0000259" key="2">
    <source>
        <dbReference type="SMART" id="SM01017"/>
    </source>
</evidence>
<dbReference type="InterPro" id="IPR011022">
    <property type="entry name" value="Arrestin_C-like"/>
</dbReference>
<dbReference type="InterPro" id="IPR014756">
    <property type="entry name" value="Ig_E-set"/>
</dbReference>
<name>A0A0D2MUX6_HYPSF</name>
<accession>A0A0D2MUX6</accession>
<feature type="region of interest" description="Disordered" evidence="1">
    <location>
        <begin position="211"/>
        <end position="423"/>
    </location>
</feature>
<proteinExistence type="predicted"/>
<feature type="compositionally biased region" description="Low complexity" evidence="1">
    <location>
        <begin position="772"/>
        <end position="781"/>
    </location>
</feature>
<dbReference type="Proteomes" id="UP000054270">
    <property type="component" value="Unassembled WGS sequence"/>
</dbReference>
<dbReference type="OrthoDB" id="2238745at2759"/>